<evidence type="ECO:0000313" key="3">
    <source>
        <dbReference type="Proteomes" id="UP001066276"/>
    </source>
</evidence>
<name>A0AAV7SD97_PLEWA</name>
<comment type="caution">
    <text evidence="2">The sequence shown here is derived from an EMBL/GenBank/DDBJ whole genome shotgun (WGS) entry which is preliminary data.</text>
</comment>
<reference evidence="2" key="1">
    <citation type="journal article" date="2022" name="bioRxiv">
        <title>Sequencing and chromosome-scale assembly of the giantPleurodeles waltlgenome.</title>
        <authorList>
            <person name="Brown T."/>
            <person name="Elewa A."/>
            <person name="Iarovenko S."/>
            <person name="Subramanian E."/>
            <person name="Araus A.J."/>
            <person name="Petzold A."/>
            <person name="Susuki M."/>
            <person name="Suzuki K.-i.T."/>
            <person name="Hayashi T."/>
            <person name="Toyoda A."/>
            <person name="Oliveira C."/>
            <person name="Osipova E."/>
            <person name="Leigh N.D."/>
            <person name="Simon A."/>
            <person name="Yun M.H."/>
        </authorList>
    </citation>
    <scope>NUCLEOTIDE SEQUENCE</scope>
    <source>
        <strain evidence="2">20211129_DDA</strain>
        <tissue evidence="2">Liver</tissue>
    </source>
</reference>
<dbReference type="AlphaFoldDB" id="A0AAV7SD97"/>
<protein>
    <submittedName>
        <fullName evidence="2">Uncharacterized protein</fullName>
    </submittedName>
</protein>
<sequence length="108" mass="11480">MRIQEGAAAPGDTPPTGDAPLPSPGQPTRAPFLRRLLKLHTRPRQVRRPAQPARALTTGADHTGLRTQPTRQPGVECRQSPDAGEGISGAKNDGPLRVGQLRRGNPSL</sequence>
<dbReference type="EMBL" id="JANPWB010000008">
    <property type="protein sequence ID" value="KAJ1161815.1"/>
    <property type="molecule type" value="Genomic_DNA"/>
</dbReference>
<evidence type="ECO:0000313" key="2">
    <source>
        <dbReference type="EMBL" id="KAJ1161815.1"/>
    </source>
</evidence>
<gene>
    <name evidence="2" type="ORF">NDU88_002296</name>
</gene>
<feature type="compositionally biased region" description="Basic residues" evidence="1">
    <location>
        <begin position="35"/>
        <end position="47"/>
    </location>
</feature>
<dbReference type="Proteomes" id="UP001066276">
    <property type="component" value="Chromosome 4_2"/>
</dbReference>
<keyword evidence="3" id="KW-1185">Reference proteome</keyword>
<evidence type="ECO:0000256" key="1">
    <source>
        <dbReference type="SAM" id="MobiDB-lite"/>
    </source>
</evidence>
<proteinExistence type="predicted"/>
<accession>A0AAV7SD97</accession>
<organism evidence="2 3">
    <name type="scientific">Pleurodeles waltl</name>
    <name type="common">Iberian ribbed newt</name>
    <dbReference type="NCBI Taxonomy" id="8319"/>
    <lineage>
        <taxon>Eukaryota</taxon>
        <taxon>Metazoa</taxon>
        <taxon>Chordata</taxon>
        <taxon>Craniata</taxon>
        <taxon>Vertebrata</taxon>
        <taxon>Euteleostomi</taxon>
        <taxon>Amphibia</taxon>
        <taxon>Batrachia</taxon>
        <taxon>Caudata</taxon>
        <taxon>Salamandroidea</taxon>
        <taxon>Salamandridae</taxon>
        <taxon>Pleurodelinae</taxon>
        <taxon>Pleurodeles</taxon>
    </lineage>
</organism>
<feature type="region of interest" description="Disordered" evidence="1">
    <location>
        <begin position="1"/>
        <end position="108"/>
    </location>
</feature>